<keyword evidence="1" id="KW-0472">Membrane</keyword>
<dbReference type="EnsemblPlants" id="Pp3c21_1930V3.1">
    <property type="protein sequence ID" value="PAC:32914821.CDS.1"/>
    <property type="gene ID" value="Pp3c21_1930"/>
</dbReference>
<reference evidence="2 4" key="1">
    <citation type="journal article" date="2008" name="Science">
        <title>The Physcomitrella genome reveals evolutionary insights into the conquest of land by plants.</title>
        <authorList>
            <person name="Rensing S."/>
            <person name="Lang D."/>
            <person name="Zimmer A."/>
            <person name="Terry A."/>
            <person name="Salamov A."/>
            <person name="Shapiro H."/>
            <person name="Nishiyama T."/>
            <person name="Perroud P.-F."/>
            <person name="Lindquist E."/>
            <person name="Kamisugi Y."/>
            <person name="Tanahashi T."/>
            <person name="Sakakibara K."/>
            <person name="Fujita T."/>
            <person name="Oishi K."/>
            <person name="Shin-I T."/>
            <person name="Kuroki Y."/>
            <person name="Toyoda A."/>
            <person name="Suzuki Y."/>
            <person name="Hashimoto A."/>
            <person name="Yamaguchi K."/>
            <person name="Sugano A."/>
            <person name="Kohara Y."/>
            <person name="Fujiyama A."/>
            <person name="Anterola A."/>
            <person name="Aoki S."/>
            <person name="Ashton N."/>
            <person name="Barbazuk W.B."/>
            <person name="Barker E."/>
            <person name="Bennetzen J."/>
            <person name="Bezanilla M."/>
            <person name="Blankenship R."/>
            <person name="Cho S.H."/>
            <person name="Dutcher S."/>
            <person name="Estelle M."/>
            <person name="Fawcett J.A."/>
            <person name="Gundlach H."/>
            <person name="Hanada K."/>
            <person name="Heyl A."/>
            <person name="Hicks K.A."/>
            <person name="Hugh J."/>
            <person name="Lohr M."/>
            <person name="Mayer K."/>
            <person name="Melkozernov A."/>
            <person name="Murata T."/>
            <person name="Nelson D."/>
            <person name="Pils B."/>
            <person name="Prigge M."/>
            <person name="Reiss B."/>
            <person name="Renner T."/>
            <person name="Rombauts S."/>
            <person name="Rushton P."/>
            <person name="Sanderfoot A."/>
            <person name="Schween G."/>
            <person name="Shiu S.-H."/>
            <person name="Stueber K."/>
            <person name="Theodoulou F.L."/>
            <person name="Tu H."/>
            <person name="Van de Peer Y."/>
            <person name="Verrier P.J."/>
            <person name="Waters E."/>
            <person name="Wood A."/>
            <person name="Yang L."/>
            <person name="Cove D."/>
            <person name="Cuming A."/>
            <person name="Hasebe M."/>
            <person name="Lucas S."/>
            <person name="Mishler D.B."/>
            <person name="Reski R."/>
            <person name="Grigoriev I."/>
            <person name="Quatrano R.S."/>
            <person name="Boore J.L."/>
        </authorList>
    </citation>
    <scope>NUCLEOTIDE SEQUENCE [LARGE SCALE GENOMIC DNA]</scope>
    <source>
        <strain evidence="3 4">cv. Gransden 2004</strain>
    </source>
</reference>
<dbReference type="Gramene" id="Pp3c21_1930V3.1">
    <property type="protein sequence ID" value="PAC:32914821.CDS.1"/>
    <property type="gene ID" value="Pp3c21_1930"/>
</dbReference>
<evidence type="ECO:0000256" key="1">
    <source>
        <dbReference type="SAM" id="Phobius"/>
    </source>
</evidence>
<proteinExistence type="predicted"/>
<evidence type="ECO:0000313" key="2">
    <source>
        <dbReference type="EMBL" id="PNR31498.1"/>
    </source>
</evidence>
<evidence type="ECO:0000313" key="4">
    <source>
        <dbReference type="Proteomes" id="UP000006727"/>
    </source>
</evidence>
<gene>
    <name evidence="2" type="ORF">PHYPA_025619</name>
</gene>
<keyword evidence="1" id="KW-0812">Transmembrane</keyword>
<dbReference type="EnsemblPlants" id="Pp3c21_1930V3.2">
    <property type="protein sequence ID" value="PAC:32914822.CDS.1"/>
    <property type="gene ID" value="Pp3c21_1930"/>
</dbReference>
<keyword evidence="4" id="KW-1185">Reference proteome</keyword>
<dbReference type="Proteomes" id="UP000006727">
    <property type="component" value="Chromosome 21"/>
</dbReference>
<reference evidence="3" key="3">
    <citation type="submission" date="2020-12" db="UniProtKB">
        <authorList>
            <consortium name="EnsemblPlants"/>
        </authorList>
    </citation>
    <scope>IDENTIFICATION</scope>
</reference>
<keyword evidence="1" id="KW-1133">Transmembrane helix</keyword>
<dbReference type="EMBL" id="ABEU02000021">
    <property type="protein sequence ID" value="PNR31498.1"/>
    <property type="molecule type" value="Genomic_DNA"/>
</dbReference>
<reference evidence="2 4" key="2">
    <citation type="journal article" date="2018" name="Plant J.">
        <title>The Physcomitrella patens chromosome-scale assembly reveals moss genome structure and evolution.</title>
        <authorList>
            <person name="Lang D."/>
            <person name="Ullrich K.K."/>
            <person name="Murat F."/>
            <person name="Fuchs J."/>
            <person name="Jenkins J."/>
            <person name="Haas F.B."/>
            <person name="Piednoel M."/>
            <person name="Gundlach H."/>
            <person name="Van Bel M."/>
            <person name="Meyberg R."/>
            <person name="Vives C."/>
            <person name="Morata J."/>
            <person name="Symeonidi A."/>
            <person name="Hiss M."/>
            <person name="Muchero W."/>
            <person name="Kamisugi Y."/>
            <person name="Saleh O."/>
            <person name="Blanc G."/>
            <person name="Decker E.L."/>
            <person name="van Gessel N."/>
            <person name="Grimwood J."/>
            <person name="Hayes R.D."/>
            <person name="Graham S.W."/>
            <person name="Gunter L.E."/>
            <person name="McDaniel S.F."/>
            <person name="Hoernstein S.N.W."/>
            <person name="Larsson A."/>
            <person name="Li F.W."/>
            <person name="Perroud P.F."/>
            <person name="Phillips J."/>
            <person name="Ranjan P."/>
            <person name="Rokshar D.S."/>
            <person name="Rothfels C.J."/>
            <person name="Schneider L."/>
            <person name="Shu S."/>
            <person name="Stevenson D.W."/>
            <person name="Thummler F."/>
            <person name="Tillich M."/>
            <person name="Villarreal Aguilar J.C."/>
            <person name="Widiez T."/>
            <person name="Wong G.K."/>
            <person name="Wymore A."/>
            <person name="Zhang Y."/>
            <person name="Zimmer A.D."/>
            <person name="Quatrano R.S."/>
            <person name="Mayer K.F.X."/>
            <person name="Goodstein D."/>
            <person name="Casacuberta J.M."/>
            <person name="Vandepoele K."/>
            <person name="Reski R."/>
            <person name="Cuming A.C."/>
            <person name="Tuskan G.A."/>
            <person name="Maumus F."/>
            <person name="Salse J."/>
            <person name="Schmutz J."/>
            <person name="Rensing S.A."/>
        </authorList>
    </citation>
    <scope>NUCLEOTIDE SEQUENCE [LARGE SCALE GENOMIC DNA]</scope>
    <source>
        <strain evidence="3 4">cv. Gransden 2004</strain>
    </source>
</reference>
<protein>
    <submittedName>
        <fullName evidence="2 3">Uncharacterized protein</fullName>
    </submittedName>
</protein>
<dbReference type="InParanoid" id="A0A2K1IQG8"/>
<feature type="transmembrane region" description="Helical" evidence="1">
    <location>
        <begin position="20"/>
        <end position="45"/>
    </location>
</feature>
<accession>A0A2K1IQG8</accession>
<sequence length="68" mass="7862">MEKLSLYLSVTGSRIRLPLLLLLLLHLLLLVLFFFLLCMWLGVYFGDEASETGMRFVCLLARPFKVQV</sequence>
<name>A0A2K1IQG8_PHYPA</name>
<dbReference type="Gramene" id="Pp3c21_1930V3.2">
    <property type="protein sequence ID" value="PAC:32914822.CDS.1"/>
    <property type="gene ID" value="Pp3c21_1930"/>
</dbReference>
<evidence type="ECO:0000313" key="3">
    <source>
        <dbReference type="EnsemblPlants" id="PAC:32914821.CDS.1"/>
    </source>
</evidence>
<organism evidence="2">
    <name type="scientific">Physcomitrium patens</name>
    <name type="common">Spreading-leaved earth moss</name>
    <name type="synonym">Physcomitrella patens</name>
    <dbReference type="NCBI Taxonomy" id="3218"/>
    <lineage>
        <taxon>Eukaryota</taxon>
        <taxon>Viridiplantae</taxon>
        <taxon>Streptophyta</taxon>
        <taxon>Embryophyta</taxon>
        <taxon>Bryophyta</taxon>
        <taxon>Bryophytina</taxon>
        <taxon>Bryopsida</taxon>
        <taxon>Funariidae</taxon>
        <taxon>Funariales</taxon>
        <taxon>Funariaceae</taxon>
        <taxon>Physcomitrium</taxon>
    </lineage>
</organism>
<dbReference type="AlphaFoldDB" id="A0A2K1IQG8"/>